<dbReference type="AlphaFoldDB" id="A0AAU7QEN7"/>
<evidence type="ECO:0000313" key="1">
    <source>
        <dbReference type="EMBL" id="XBS71112.1"/>
    </source>
</evidence>
<organism evidence="1">
    <name type="scientific">Acerihabitans sp. KWT182</name>
    <dbReference type="NCBI Taxonomy" id="3157919"/>
    <lineage>
        <taxon>Bacteria</taxon>
        <taxon>Pseudomonadati</taxon>
        <taxon>Pseudomonadota</taxon>
        <taxon>Gammaproteobacteria</taxon>
        <taxon>Enterobacterales</taxon>
        <taxon>Pectobacteriaceae</taxon>
        <taxon>Acerihabitans</taxon>
    </lineage>
</organism>
<sequence length="81" mass="9092">MKTLGFILENILEEICSGKKLFTPESGSQEAMEKFQEIAKAISFADSEELLEHCQFGIEDFTDRLTFSRVLVSGGVTEKRS</sequence>
<proteinExistence type="predicted"/>
<name>A0AAU7QEN7_9GAMM</name>
<dbReference type="EMBL" id="CP157947">
    <property type="protein sequence ID" value="XBS71112.1"/>
    <property type="molecule type" value="Genomic_DNA"/>
</dbReference>
<accession>A0AAU7QEN7</accession>
<protein>
    <submittedName>
        <fullName evidence="1">Uncharacterized protein</fullName>
    </submittedName>
</protein>
<gene>
    <name evidence="1" type="ORF">ABK905_09110</name>
</gene>
<reference evidence="1" key="1">
    <citation type="submission" date="2024-06" db="EMBL/GenBank/DDBJ databases">
        <authorList>
            <person name="Coelho C."/>
            <person name="Bento M."/>
            <person name="Garcia E."/>
            <person name="Camelo A."/>
            <person name="Brandao I."/>
            <person name="Espirito Santo C."/>
            <person name="Trovao J."/>
            <person name="Verissimo A."/>
            <person name="Costa J."/>
            <person name="Tiago I."/>
        </authorList>
    </citation>
    <scope>NUCLEOTIDE SEQUENCE</scope>
    <source>
        <strain evidence="1">KWT182</strain>
    </source>
</reference>